<dbReference type="FunFam" id="3.40.50.80:FF:000019">
    <property type="entry name" value="NADH-cytochrome b5 reductase"/>
    <property type="match status" value="1"/>
</dbReference>
<gene>
    <name evidence="20" type="ORF">BJ684DRAFT_18988</name>
</gene>
<evidence type="ECO:0000256" key="17">
    <source>
        <dbReference type="RuleBase" id="RU361226"/>
    </source>
</evidence>
<evidence type="ECO:0000256" key="2">
    <source>
        <dbReference type="ARBA" id="ARBA00004294"/>
    </source>
</evidence>
<dbReference type="InterPro" id="IPR001834">
    <property type="entry name" value="CBR-like"/>
</dbReference>
<evidence type="ECO:0000256" key="18">
    <source>
        <dbReference type="SAM" id="Phobius"/>
    </source>
</evidence>
<dbReference type="InterPro" id="IPR039261">
    <property type="entry name" value="FNR_nucleotide-bd"/>
</dbReference>
<keyword evidence="7" id="KW-1000">Mitochondrion outer membrane</keyword>
<evidence type="ECO:0000256" key="9">
    <source>
        <dbReference type="ARBA" id="ARBA00022989"/>
    </source>
</evidence>
<dbReference type="Gene3D" id="3.40.50.80">
    <property type="entry name" value="Nucleotide-binding domain of ferredoxin-NADP reductase (FNR) module"/>
    <property type="match status" value="1"/>
</dbReference>
<feature type="transmembrane region" description="Helical" evidence="18">
    <location>
        <begin position="15"/>
        <end position="36"/>
    </location>
</feature>
<dbReference type="InterPro" id="IPR001709">
    <property type="entry name" value="Flavoprot_Pyr_Nucl_cyt_Rdtase"/>
</dbReference>
<dbReference type="AlphaFoldDB" id="A0A4P9Y9C3"/>
<dbReference type="InterPro" id="IPR017938">
    <property type="entry name" value="Riboflavin_synthase-like_b-brl"/>
</dbReference>
<proteinExistence type="inferred from homology"/>
<comment type="catalytic activity">
    <reaction evidence="15">
        <text>2 Fe(3+)-[Dph3] + NADH = 2 Fe(2+)-[Dph3] + NAD(+) + H(+)</text>
        <dbReference type="Rhea" id="RHEA:71231"/>
        <dbReference type="Rhea" id="RHEA-COMP:18002"/>
        <dbReference type="Rhea" id="RHEA-COMP:18003"/>
        <dbReference type="ChEBI" id="CHEBI:15378"/>
        <dbReference type="ChEBI" id="CHEBI:29033"/>
        <dbReference type="ChEBI" id="CHEBI:29034"/>
        <dbReference type="ChEBI" id="CHEBI:57540"/>
        <dbReference type="ChEBI" id="CHEBI:57945"/>
        <dbReference type="ChEBI" id="CHEBI:83228"/>
    </reaction>
    <physiologicalReaction direction="left-to-right" evidence="15">
        <dbReference type="Rhea" id="RHEA:71232"/>
    </physiologicalReaction>
</comment>
<protein>
    <recommendedName>
        <fullName evidence="17">NADH-cytochrome b5 reductase</fullName>
        <ecNumber evidence="17">1.6.2.2</ecNumber>
    </recommendedName>
</protein>
<keyword evidence="10 17" id="KW-0560">Oxidoreductase</keyword>
<dbReference type="PANTHER" id="PTHR19370">
    <property type="entry name" value="NADH-CYTOCHROME B5 REDUCTASE"/>
    <property type="match status" value="1"/>
</dbReference>
<sequence length="294" mass="32341">MSSDHFAIKGLAESIIPYVAGAGGVALFVVLVSSLIEKFRGPRAVLSPKEFRPFRLHEKHSISHNTALYRFLLPDVDATLGLPIGQHIAVSAVIDGKTITRSYTPTSSEEDRGHFDLLIKSYPEGNVSRMFANLEIGQEIQVRGPKGNFRYAPNMAKHIVMVAGGTGITPMLQVIHAILTNPSDTTRITLIFANVNEEDILLRSRLEALRDTEGLNGRLTLHYVLNNPPEGWTGQEGFVTKDILSRLSPSPTPDIRVLLCGPPPMVKAVSTSFQELGYDRANVISKPEDQVFKF</sequence>
<keyword evidence="5 16" id="KW-0285">Flavoprotein</keyword>
<evidence type="ECO:0000256" key="8">
    <source>
        <dbReference type="ARBA" id="ARBA00022827"/>
    </source>
</evidence>
<dbReference type="PRINTS" id="PR00371">
    <property type="entry name" value="FPNCR"/>
</dbReference>
<dbReference type="Gene3D" id="2.40.30.10">
    <property type="entry name" value="Translation factors"/>
    <property type="match status" value="1"/>
</dbReference>
<dbReference type="Proteomes" id="UP000267251">
    <property type="component" value="Unassembled WGS sequence"/>
</dbReference>
<evidence type="ECO:0000256" key="11">
    <source>
        <dbReference type="ARBA" id="ARBA00023027"/>
    </source>
</evidence>
<evidence type="ECO:0000256" key="15">
    <source>
        <dbReference type="ARBA" id="ARBA00049138"/>
    </source>
</evidence>
<dbReference type="SUPFAM" id="SSF52343">
    <property type="entry name" value="Ferredoxin reductase-like, C-terminal NADP-linked domain"/>
    <property type="match status" value="1"/>
</dbReference>
<evidence type="ECO:0000313" key="20">
    <source>
        <dbReference type="EMBL" id="RKP14610.1"/>
    </source>
</evidence>
<evidence type="ECO:0000256" key="4">
    <source>
        <dbReference type="ARBA" id="ARBA00006105"/>
    </source>
</evidence>
<feature type="binding site" evidence="16">
    <location>
        <position position="127"/>
    </location>
    <ligand>
        <name>FAD</name>
        <dbReference type="ChEBI" id="CHEBI:57692"/>
    </ligand>
</feature>
<dbReference type="GO" id="GO:0090524">
    <property type="term" value="F:cytochrome-b5 reductase activity, acting on NADH"/>
    <property type="evidence" value="ECO:0007669"/>
    <property type="project" value="UniProtKB-EC"/>
</dbReference>
<keyword evidence="11 17" id="KW-0520">NAD</keyword>
<evidence type="ECO:0000256" key="5">
    <source>
        <dbReference type="ARBA" id="ARBA00022630"/>
    </source>
</evidence>
<dbReference type="PROSITE" id="PS51384">
    <property type="entry name" value="FAD_FR"/>
    <property type="match status" value="1"/>
</dbReference>
<evidence type="ECO:0000256" key="3">
    <source>
        <dbReference type="ARBA" id="ARBA00005156"/>
    </source>
</evidence>
<keyword evidence="6 18" id="KW-0812">Transmembrane</keyword>
<dbReference type="InterPro" id="IPR001433">
    <property type="entry name" value="OxRdtase_FAD/NAD-bd"/>
</dbReference>
<comment type="similarity">
    <text evidence="4 17">Belongs to the flavoprotein pyridine nucleotide cytochrome reductase family.</text>
</comment>
<organism evidence="20 21">
    <name type="scientific">Piptocephalis cylindrospora</name>
    <dbReference type="NCBI Taxonomy" id="1907219"/>
    <lineage>
        <taxon>Eukaryota</taxon>
        <taxon>Fungi</taxon>
        <taxon>Fungi incertae sedis</taxon>
        <taxon>Zoopagomycota</taxon>
        <taxon>Zoopagomycotina</taxon>
        <taxon>Zoopagomycetes</taxon>
        <taxon>Zoopagales</taxon>
        <taxon>Piptocephalidaceae</taxon>
        <taxon>Piptocephalis</taxon>
    </lineage>
</organism>
<dbReference type="InterPro" id="IPR008333">
    <property type="entry name" value="Cbr1-like_FAD-bd_dom"/>
</dbReference>
<dbReference type="Pfam" id="PF00175">
    <property type="entry name" value="NAD_binding_1"/>
    <property type="match status" value="1"/>
</dbReference>
<dbReference type="OrthoDB" id="432685at2759"/>
<feature type="binding site" evidence="16">
    <location>
        <position position="101"/>
    </location>
    <ligand>
        <name>FAD</name>
        <dbReference type="ChEBI" id="CHEBI:57692"/>
    </ligand>
</feature>
<feature type="binding site" evidence="16">
    <location>
        <position position="128"/>
    </location>
    <ligand>
        <name>FAD</name>
        <dbReference type="ChEBI" id="CHEBI:57692"/>
    </ligand>
</feature>
<dbReference type="PRINTS" id="PR00406">
    <property type="entry name" value="CYTB5RDTASE"/>
</dbReference>
<keyword evidence="12" id="KW-0496">Mitochondrion</keyword>
<feature type="domain" description="FAD-binding FR-type" evidence="19">
    <location>
        <begin position="49"/>
        <end position="152"/>
    </location>
</feature>
<evidence type="ECO:0000256" key="13">
    <source>
        <dbReference type="ARBA" id="ARBA00023136"/>
    </source>
</evidence>
<evidence type="ECO:0000256" key="12">
    <source>
        <dbReference type="ARBA" id="ARBA00023128"/>
    </source>
</evidence>
<comment type="catalytic activity">
    <reaction evidence="14 17">
        <text>2 Fe(III)-[cytochrome b5] + NADH = 2 Fe(II)-[cytochrome b5] + NAD(+) + H(+)</text>
        <dbReference type="Rhea" id="RHEA:46680"/>
        <dbReference type="Rhea" id="RHEA-COMP:10438"/>
        <dbReference type="Rhea" id="RHEA-COMP:10439"/>
        <dbReference type="ChEBI" id="CHEBI:15378"/>
        <dbReference type="ChEBI" id="CHEBI:29033"/>
        <dbReference type="ChEBI" id="CHEBI:29034"/>
        <dbReference type="ChEBI" id="CHEBI:57540"/>
        <dbReference type="ChEBI" id="CHEBI:57945"/>
        <dbReference type="EC" id="1.6.2.2"/>
    </reaction>
</comment>
<feature type="binding site" evidence="16">
    <location>
        <position position="169"/>
    </location>
    <ligand>
        <name>FAD</name>
        <dbReference type="ChEBI" id="CHEBI:57692"/>
    </ligand>
</feature>
<dbReference type="Pfam" id="PF00970">
    <property type="entry name" value="FAD_binding_6"/>
    <property type="match status" value="1"/>
</dbReference>
<evidence type="ECO:0000259" key="19">
    <source>
        <dbReference type="PROSITE" id="PS51384"/>
    </source>
</evidence>
<keyword evidence="8 16" id="KW-0274">FAD</keyword>
<dbReference type="CDD" id="cd06183">
    <property type="entry name" value="cyt_b5_reduct_like"/>
    <property type="match status" value="1"/>
</dbReference>
<evidence type="ECO:0000313" key="21">
    <source>
        <dbReference type="Proteomes" id="UP000267251"/>
    </source>
</evidence>
<dbReference type="EMBL" id="KZ987812">
    <property type="protein sequence ID" value="RKP14610.1"/>
    <property type="molecule type" value="Genomic_DNA"/>
</dbReference>
<dbReference type="GO" id="GO:0005741">
    <property type="term" value="C:mitochondrial outer membrane"/>
    <property type="evidence" value="ECO:0007669"/>
    <property type="project" value="UniProtKB-SubCell"/>
</dbReference>
<evidence type="ECO:0000256" key="14">
    <source>
        <dbReference type="ARBA" id="ARBA00047682"/>
    </source>
</evidence>
<dbReference type="SUPFAM" id="SSF63380">
    <property type="entry name" value="Riboflavin synthase domain-like"/>
    <property type="match status" value="1"/>
</dbReference>
<dbReference type="InterPro" id="IPR017927">
    <property type="entry name" value="FAD-bd_FR_type"/>
</dbReference>
<evidence type="ECO:0000256" key="10">
    <source>
        <dbReference type="ARBA" id="ARBA00023002"/>
    </source>
</evidence>
<name>A0A4P9Y9C3_9FUNG</name>
<dbReference type="FunFam" id="2.40.30.10:FF:000032">
    <property type="entry name" value="NADH-cytochrome b5 reductase"/>
    <property type="match status" value="1"/>
</dbReference>
<comment type="cofactor">
    <cofactor evidence="1 16 17">
        <name>FAD</name>
        <dbReference type="ChEBI" id="CHEBI:57692"/>
    </cofactor>
</comment>
<accession>A0A4P9Y9C3</accession>
<keyword evidence="9 18" id="KW-1133">Transmembrane helix</keyword>
<feature type="binding site" evidence="16">
    <location>
        <position position="120"/>
    </location>
    <ligand>
        <name>FAD</name>
        <dbReference type="ChEBI" id="CHEBI:57692"/>
    </ligand>
</feature>
<evidence type="ECO:0000256" key="7">
    <source>
        <dbReference type="ARBA" id="ARBA00022787"/>
    </source>
</evidence>
<keyword evidence="13 18" id="KW-0472">Membrane</keyword>
<evidence type="ECO:0000256" key="6">
    <source>
        <dbReference type="ARBA" id="ARBA00022692"/>
    </source>
</evidence>
<comment type="pathway">
    <text evidence="3">Protein modification; peptidyl-diphthamide biosynthesis.</text>
</comment>
<evidence type="ECO:0000256" key="16">
    <source>
        <dbReference type="PIRSR" id="PIRSR601834-1"/>
    </source>
</evidence>
<dbReference type="PANTHER" id="PTHR19370:SF184">
    <property type="entry name" value="NADH-CYTOCHROME B5 REDUCTASE-LIKE"/>
    <property type="match status" value="1"/>
</dbReference>
<comment type="subcellular location">
    <subcellularLocation>
        <location evidence="2">Mitochondrion outer membrane</location>
    </subcellularLocation>
</comment>
<dbReference type="EC" id="1.6.2.2" evidence="17"/>
<evidence type="ECO:0000256" key="1">
    <source>
        <dbReference type="ARBA" id="ARBA00001974"/>
    </source>
</evidence>
<feature type="binding site" evidence="16">
    <location>
        <position position="118"/>
    </location>
    <ligand>
        <name>FAD</name>
        <dbReference type="ChEBI" id="CHEBI:57692"/>
    </ligand>
</feature>
<reference evidence="21" key="1">
    <citation type="journal article" date="2018" name="Nat. Microbiol.">
        <title>Leveraging single-cell genomics to expand the fungal tree of life.</title>
        <authorList>
            <person name="Ahrendt S.R."/>
            <person name="Quandt C.A."/>
            <person name="Ciobanu D."/>
            <person name="Clum A."/>
            <person name="Salamov A."/>
            <person name="Andreopoulos B."/>
            <person name="Cheng J.F."/>
            <person name="Woyke T."/>
            <person name="Pelin A."/>
            <person name="Henrissat B."/>
            <person name="Reynolds N.K."/>
            <person name="Benny G.L."/>
            <person name="Smith M.E."/>
            <person name="James T.Y."/>
            <person name="Grigoriev I.V."/>
        </authorList>
    </citation>
    <scope>NUCLEOTIDE SEQUENCE [LARGE SCALE GENOMIC DNA]</scope>
</reference>
<keyword evidence="21" id="KW-1185">Reference proteome</keyword>
<feature type="binding site" evidence="16">
    <location>
        <position position="103"/>
    </location>
    <ligand>
        <name>FAD</name>
        <dbReference type="ChEBI" id="CHEBI:57692"/>
    </ligand>
</feature>